<organism evidence="3 4">
    <name type="scientific">Undibacterium arcticum</name>
    <dbReference type="NCBI Taxonomy" id="1762892"/>
    <lineage>
        <taxon>Bacteria</taxon>
        <taxon>Pseudomonadati</taxon>
        <taxon>Pseudomonadota</taxon>
        <taxon>Betaproteobacteria</taxon>
        <taxon>Burkholderiales</taxon>
        <taxon>Oxalobacteraceae</taxon>
        <taxon>Undibacterium</taxon>
    </lineage>
</organism>
<evidence type="ECO:0000313" key="3">
    <source>
        <dbReference type="EMBL" id="MFC3109532.1"/>
    </source>
</evidence>
<dbReference type="InterPro" id="IPR036629">
    <property type="entry name" value="YjbJ_sf"/>
</dbReference>
<name>A0ABV7F6X7_9BURK</name>
<gene>
    <name evidence="3" type="ORF">ACFOFO_16440</name>
</gene>
<feature type="domain" description="CsbD-like" evidence="2">
    <location>
        <begin position="4"/>
        <end position="56"/>
    </location>
</feature>
<dbReference type="Gene3D" id="1.10.1470.10">
    <property type="entry name" value="YjbJ"/>
    <property type="match status" value="1"/>
</dbReference>
<sequence length="57" mass="6225">MNKDQIKGAVKDAAGKVQQKIGMAVGSKQQQIKGLVKRVEGQSQKTIGDIKEAFKKR</sequence>
<dbReference type="Proteomes" id="UP001595530">
    <property type="component" value="Unassembled WGS sequence"/>
</dbReference>
<dbReference type="EMBL" id="JBHRTP010000053">
    <property type="protein sequence ID" value="MFC3109532.1"/>
    <property type="molecule type" value="Genomic_DNA"/>
</dbReference>
<accession>A0ABV7F6X7</accession>
<dbReference type="SUPFAM" id="SSF69047">
    <property type="entry name" value="Hypothetical protein YjbJ"/>
    <property type="match status" value="1"/>
</dbReference>
<evidence type="ECO:0000259" key="2">
    <source>
        <dbReference type="Pfam" id="PF05532"/>
    </source>
</evidence>
<comment type="similarity">
    <text evidence="1">Belongs to the UPF0337 (CsbD) family.</text>
</comment>
<evidence type="ECO:0000313" key="4">
    <source>
        <dbReference type="Proteomes" id="UP001595530"/>
    </source>
</evidence>
<proteinExistence type="inferred from homology"/>
<protein>
    <submittedName>
        <fullName evidence="3">CsbD family protein</fullName>
    </submittedName>
</protein>
<evidence type="ECO:0000256" key="1">
    <source>
        <dbReference type="ARBA" id="ARBA00009129"/>
    </source>
</evidence>
<dbReference type="InterPro" id="IPR008462">
    <property type="entry name" value="CsbD"/>
</dbReference>
<dbReference type="RefSeq" id="WP_390322990.1">
    <property type="nucleotide sequence ID" value="NZ_JBHRTP010000053.1"/>
</dbReference>
<keyword evidence="4" id="KW-1185">Reference proteome</keyword>
<dbReference type="Pfam" id="PF05532">
    <property type="entry name" value="CsbD"/>
    <property type="match status" value="1"/>
</dbReference>
<reference evidence="4" key="1">
    <citation type="journal article" date="2019" name="Int. J. Syst. Evol. Microbiol.">
        <title>The Global Catalogue of Microorganisms (GCM) 10K type strain sequencing project: providing services to taxonomists for standard genome sequencing and annotation.</title>
        <authorList>
            <consortium name="The Broad Institute Genomics Platform"/>
            <consortium name="The Broad Institute Genome Sequencing Center for Infectious Disease"/>
            <person name="Wu L."/>
            <person name="Ma J."/>
        </authorList>
    </citation>
    <scope>NUCLEOTIDE SEQUENCE [LARGE SCALE GENOMIC DNA]</scope>
    <source>
        <strain evidence="4">KCTC 42986</strain>
    </source>
</reference>
<comment type="caution">
    <text evidence="3">The sequence shown here is derived from an EMBL/GenBank/DDBJ whole genome shotgun (WGS) entry which is preliminary data.</text>
</comment>